<sequence length="316" mass="36040">MGVKMSKARDASGNDVSLEQAQFNPRAFRQCANCSSEVVYNAGSNPERNGRSVVVPHYFKLKKNVVHQDTCTFNVLGQVKTIAAAESTPEFIGQFNNGVYELRLLLPEENDKKREVDSKLSEGADATEARPVTEKKYVSVGRLNAYLNTAARVMKLRAFCEENSEIENHLILKFGTSKVFWKDFFFEIADYKRLYRILGKMTDPYPVAVSGKIDKITRLESKYQNGSPYYWLISLDQPYEKPDENGVVNKTSMAITVYDERFLDGLKVDDDVVVFGVWTKKNVTRKPNSKADSKVKFWENLPLNFHLTHHKQITVI</sequence>
<proteinExistence type="predicted"/>
<organism evidence="1 2">
    <name type="scientific">Undibacterium rivi</name>
    <dbReference type="NCBI Taxonomy" id="2828729"/>
    <lineage>
        <taxon>Bacteria</taxon>
        <taxon>Pseudomonadati</taxon>
        <taxon>Pseudomonadota</taxon>
        <taxon>Betaproteobacteria</taxon>
        <taxon>Burkholderiales</taxon>
        <taxon>Oxalobacteraceae</taxon>
        <taxon>Undibacterium</taxon>
    </lineage>
</organism>
<comment type="caution">
    <text evidence="1">The sequence shown here is derived from an EMBL/GenBank/DDBJ whole genome shotgun (WGS) entry which is preliminary data.</text>
</comment>
<dbReference type="EMBL" id="JAGSPK010000001">
    <property type="protein sequence ID" value="MBR7791685.1"/>
    <property type="molecule type" value="Genomic_DNA"/>
</dbReference>
<dbReference type="Proteomes" id="UP000682982">
    <property type="component" value="Unassembled WGS sequence"/>
</dbReference>
<evidence type="ECO:0000313" key="1">
    <source>
        <dbReference type="EMBL" id="MBR7791685.1"/>
    </source>
</evidence>
<name>A0ABS5GYZ4_9BURK</name>
<reference evidence="1 2" key="1">
    <citation type="submission" date="2021-04" db="EMBL/GenBank/DDBJ databases">
        <title>novel species isolated from subtropical streams in China.</title>
        <authorList>
            <person name="Lu H."/>
        </authorList>
    </citation>
    <scope>NUCLEOTIDE SEQUENCE [LARGE SCALE GENOMIC DNA]</scope>
    <source>
        <strain evidence="1 2">FT147W</strain>
    </source>
</reference>
<gene>
    <name evidence="1" type="ORF">KDM87_03690</name>
</gene>
<evidence type="ECO:0000313" key="2">
    <source>
        <dbReference type="Proteomes" id="UP000682982"/>
    </source>
</evidence>
<protein>
    <submittedName>
        <fullName evidence="1">Uncharacterized protein</fullName>
    </submittedName>
</protein>
<keyword evidence="2" id="KW-1185">Reference proteome</keyword>
<accession>A0ABS5GYZ4</accession>
<dbReference type="RefSeq" id="WP_212677782.1">
    <property type="nucleotide sequence ID" value="NZ_JAGSPK010000001.1"/>
</dbReference>